<feature type="non-terminal residue" evidence="2">
    <location>
        <position position="1"/>
    </location>
</feature>
<dbReference type="Pfam" id="PF14953">
    <property type="entry name" value="DUF4504"/>
    <property type="match status" value="1"/>
</dbReference>
<dbReference type="InterPro" id="IPR027850">
    <property type="entry name" value="DUF4504"/>
</dbReference>
<dbReference type="PANTHER" id="PTHR31366">
    <property type="entry name" value="UPF0739 PROTEIN C1ORF74"/>
    <property type="match status" value="1"/>
</dbReference>
<gene>
    <name evidence="2" type="primary">Ca074</name>
    <name evidence="2" type="ORF">PACMIN_R08027</name>
</gene>
<proteinExistence type="inferred from homology"/>
<protein>
    <submittedName>
        <fullName evidence="2">CA074 protein</fullName>
    </submittedName>
</protein>
<dbReference type="EMBL" id="VYXB01010508">
    <property type="protein sequence ID" value="NWS22839.1"/>
    <property type="molecule type" value="Genomic_DNA"/>
</dbReference>
<organism evidence="2 3">
    <name type="scientific">Pachyramphus minor</name>
    <dbReference type="NCBI Taxonomy" id="369605"/>
    <lineage>
        <taxon>Eukaryota</taxon>
        <taxon>Metazoa</taxon>
        <taxon>Chordata</taxon>
        <taxon>Craniata</taxon>
        <taxon>Vertebrata</taxon>
        <taxon>Euteleostomi</taxon>
        <taxon>Archelosauria</taxon>
        <taxon>Archosauria</taxon>
        <taxon>Dinosauria</taxon>
        <taxon>Saurischia</taxon>
        <taxon>Theropoda</taxon>
        <taxon>Coelurosauria</taxon>
        <taxon>Aves</taxon>
        <taxon>Neognathae</taxon>
        <taxon>Neoaves</taxon>
        <taxon>Telluraves</taxon>
        <taxon>Australaves</taxon>
        <taxon>Passeriformes</taxon>
        <taxon>Tyrannidae</taxon>
        <taxon>Pachyramphus</taxon>
    </lineage>
</organism>
<comment type="similarity">
    <text evidence="1">Belongs to the UPF0739 family.</text>
</comment>
<evidence type="ECO:0000313" key="3">
    <source>
        <dbReference type="Proteomes" id="UP000525089"/>
    </source>
</evidence>
<accession>A0A7K5DSR8</accession>
<comment type="caution">
    <text evidence="2">The sequence shown here is derived from an EMBL/GenBank/DDBJ whole genome shotgun (WGS) entry which is preliminary data.</text>
</comment>
<reference evidence="2 3" key="1">
    <citation type="submission" date="2019-09" db="EMBL/GenBank/DDBJ databases">
        <title>Bird 10,000 Genomes (B10K) Project - Family phase.</title>
        <authorList>
            <person name="Zhang G."/>
        </authorList>
    </citation>
    <scope>NUCLEOTIDE SEQUENCE [LARGE SCALE GENOMIC DNA]</scope>
    <source>
        <strain evidence="2">B10K-DU-001-72</strain>
        <tissue evidence="2">Muscle</tissue>
    </source>
</reference>
<dbReference type="PANTHER" id="PTHR31366:SF2">
    <property type="entry name" value="UPF0739 PROTEIN C1ORF74"/>
    <property type="match status" value="1"/>
</dbReference>
<evidence type="ECO:0000256" key="1">
    <source>
        <dbReference type="ARBA" id="ARBA00007065"/>
    </source>
</evidence>
<feature type="non-terminal residue" evidence="2">
    <location>
        <position position="270"/>
    </location>
</feature>
<dbReference type="Proteomes" id="UP000525089">
    <property type="component" value="Unassembled WGS sequence"/>
</dbReference>
<name>A0A7K5DSR8_9TYRA</name>
<keyword evidence="3" id="KW-1185">Reference proteome</keyword>
<evidence type="ECO:0000313" key="2">
    <source>
        <dbReference type="EMBL" id="NWS22839.1"/>
    </source>
</evidence>
<sequence length="270" mass="28721">LCPALLVAAARDAVGTRSGTRAARRRRLPAARALHAAGEVLAVAAGLKPALLWECSEPAGPAELRRYLRGLRDAGLAPRRLHVLGVEGSALLLHPPLARGRLEGMLRAHPAPFVDVSAGRRCPALCGAEEAEAIKGHLVSLLNHLRDAEAIDAGPVSCSEVVPEDWNLCTVVGVLLGYPAVYTFSREEGGENCLALTPLRVFTVHAACPRIKDGLRVQIYSFSIPESLCTELGEVLDAWCDELKEAFSAQSDFVDLCISSEVVSLPAVAL</sequence>
<dbReference type="AlphaFoldDB" id="A0A7K5DSR8"/>